<dbReference type="PANTHER" id="PTHR45937">
    <property type="entry name" value="ASPARAGINE SYNTHETASE DOMAIN-CONTAINING PROTEIN 1"/>
    <property type="match status" value="1"/>
</dbReference>
<dbReference type="InterPro" id="IPR001962">
    <property type="entry name" value="Asn_synthase"/>
</dbReference>
<dbReference type="Gene3D" id="3.60.20.10">
    <property type="entry name" value="Glutamine Phosphoribosylpyrophosphate, subunit 1, domain 1"/>
    <property type="match status" value="1"/>
</dbReference>
<reference evidence="7" key="1">
    <citation type="submission" date="2017-11" db="EMBL/GenBank/DDBJ databases">
        <authorList>
            <person name="Lima N.C."/>
            <person name="Parody-Merino A.M."/>
            <person name="Battley P.F."/>
            <person name="Fidler A.E."/>
            <person name="Prosdocimi F."/>
        </authorList>
    </citation>
    <scope>NUCLEOTIDE SEQUENCE [LARGE SCALE GENOMIC DNA]</scope>
</reference>
<dbReference type="SUPFAM" id="SSF52402">
    <property type="entry name" value="Adenine nucleotide alpha hydrolases-like"/>
    <property type="match status" value="1"/>
</dbReference>
<evidence type="ECO:0000313" key="7">
    <source>
        <dbReference type="Proteomes" id="UP000233556"/>
    </source>
</evidence>
<dbReference type="PROSITE" id="PS51278">
    <property type="entry name" value="GATASE_TYPE_2"/>
    <property type="match status" value="1"/>
</dbReference>
<dbReference type="PANTHER" id="PTHR45937:SF1">
    <property type="entry name" value="ASPARAGINE SYNTHETASE DOMAIN-CONTAINING PROTEIN 1"/>
    <property type="match status" value="1"/>
</dbReference>
<evidence type="ECO:0000313" key="6">
    <source>
        <dbReference type="EMBL" id="PKU39044.1"/>
    </source>
</evidence>
<organism evidence="6 7">
    <name type="scientific">Limosa lapponica baueri</name>
    <dbReference type="NCBI Taxonomy" id="1758121"/>
    <lineage>
        <taxon>Eukaryota</taxon>
        <taxon>Metazoa</taxon>
        <taxon>Chordata</taxon>
        <taxon>Craniata</taxon>
        <taxon>Vertebrata</taxon>
        <taxon>Euteleostomi</taxon>
        <taxon>Archelosauria</taxon>
        <taxon>Archosauria</taxon>
        <taxon>Dinosauria</taxon>
        <taxon>Saurischia</taxon>
        <taxon>Theropoda</taxon>
        <taxon>Coelurosauria</taxon>
        <taxon>Aves</taxon>
        <taxon>Neognathae</taxon>
        <taxon>Neoaves</taxon>
        <taxon>Charadriiformes</taxon>
        <taxon>Scolopacidae</taxon>
        <taxon>Limosa</taxon>
    </lineage>
</organism>
<evidence type="ECO:0000259" key="5">
    <source>
        <dbReference type="PROSITE" id="PS51278"/>
    </source>
</evidence>
<evidence type="ECO:0000256" key="3">
    <source>
        <dbReference type="ARBA" id="ARBA00022962"/>
    </source>
</evidence>
<dbReference type="InterPro" id="IPR014729">
    <property type="entry name" value="Rossmann-like_a/b/a_fold"/>
</dbReference>
<accession>A0A2I0TYZ5</accession>
<dbReference type="EMBL" id="KZ506590">
    <property type="protein sequence ID" value="PKU39044.1"/>
    <property type="molecule type" value="Genomic_DNA"/>
</dbReference>
<gene>
    <name evidence="6" type="ORF">llap_10652</name>
</gene>
<keyword evidence="2" id="KW-0061">Asparagine biosynthesis</keyword>
<dbReference type="AlphaFoldDB" id="A0A2I0TYZ5"/>
<name>A0A2I0TYZ5_LIMLA</name>
<dbReference type="GO" id="GO:0004066">
    <property type="term" value="F:asparagine synthase (glutamine-hydrolyzing) activity"/>
    <property type="evidence" value="ECO:0007669"/>
    <property type="project" value="InterPro"/>
</dbReference>
<dbReference type="InterPro" id="IPR017932">
    <property type="entry name" value="GATase_2_dom"/>
</dbReference>
<sequence length="627" mass="70882">MCGICCVVTLCSQRAIHDFFNEDMLCCLRRRGPDSSQQLIKTVSDPSYECLFSGHVLHLRGQVTPQPLEDASNNVFLWNGEIFSGVHVGHLENDTEVMFHHLASCSSEADILSLFSSLRGPWSFIYYQASRHSLWFGRDYFGRRSLLWQFNNEVDSAFCLTSVSGYSESGNQWQEVPASGIFKIDLKACATTKSLSLTLFPWKYSCTEKAVEEKFINILDQVSKDLPNHIHLVMNESKLCLRAPVIPLNKTISEASGECPGTNISNVIHTVSVETLQGFLAEEHKKKLVHQFIDVLNEAVKRRVLSLIREEDQKTREFPSMCNRKAHIAVLFSGGIDSMVIAALADKHVPLEEPIDLLNVAFPIKEQTKQKGTTKNHTNRDVQLDLLCPQESCKDLHPKTGAHLSCFDVPDRITGRAGLKELEALNPSRTWNFVEINVLPEELKRMRQQCIKHLINPLDTVLDDSIGCAIWFASRGEGFVSNQGELKPYKSPAKVVLTGIGADEQLAGYSRHRVCFKKYGLEGLNKELQMELDRISSRNLGRDDRIIADHGKEARMFGLVFFMHLDIIVNHQSNTYANHCIFFFNFETLMESSSTLFEISIPRGALEKNKMYLLNNLLAESHRRADS</sequence>
<reference evidence="7" key="2">
    <citation type="submission" date="2017-12" db="EMBL/GenBank/DDBJ databases">
        <title>Genome sequence of the Bar-tailed Godwit (Limosa lapponica baueri).</title>
        <authorList>
            <person name="Lima N.C.B."/>
            <person name="Parody-Merino A.M."/>
            <person name="Battley P.F."/>
            <person name="Fidler A.E."/>
            <person name="Prosdocimi F."/>
        </authorList>
    </citation>
    <scope>NUCLEOTIDE SEQUENCE [LARGE SCALE GENOMIC DNA]</scope>
</reference>
<dbReference type="Proteomes" id="UP000233556">
    <property type="component" value="Unassembled WGS sequence"/>
</dbReference>
<dbReference type="Gene3D" id="3.40.50.620">
    <property type="entry name" value="HUPs"/>
    <property type="match status" value="1"/>
</dbReference>
<dbReference type="InterPro" id="IPR029055">
    <property type="entry name" value="Ntn_hydrolases_N"/>
</dbReference>
<evidence type="ECO:0000256" key="2">
    <source>
        <dbReference type="ARBA" id="ARBA00022888"/>
    </source>
</evidence>
<proteinExistence type="predicted"/>
<dbReference type="Pfam" id="PF13537">
    <property type="entry name" value="GATase_7"/>
    <property type="match status" value="1"/>
</dbReference>
<dbReference type="SUPFAM" id="SSF56235">
    <property type="entry name" value="N-terminal nucleophile aminohydrolases (Ntn hydrolases)"/>
    <property type="match status" value="1"/>
</dbReference>
<keyword evidence="1" id="KW-0028">Amino-acid biosynthesis</keyword>
<dbReference type="OrthoDB" id="10252281at2759"/>
<keyword evidence="3" id="KW-0315">Glutamine amidotransferase</keyword>
<keyword evidence="7" id="KW-1185">Reference proteome</keyword>
<evidence type="ECO:0000256" key="1">
    <source>
        <dbReference type="ARBA" id="ARBA00022605"/>
    </source>
</evidence>
<dbReference type="CDD" id="cd01991">
    <property type="entry name" value="Asn_synthase_B_C"/>
    <property type="match status" value="1"/>
</dbReference>
<dbReference type="GO" id="GO:0006529">
    <property type="term" value="P:asparagine biosynthetic process"/>
    <property type="evidence" value="ECO:0007669"/>
    <property type="project" value="UniProtKB-KW"/>
</dbReference>
<protein>
    <recommendedName>
        <fullName evidence="4">Asparagine synthetase domain-containing protein 1</fullName>
    </recommendedName>
</protein>
<dbReference type="CDD" id="cd03766">
    <property type="entry name" value="Gn_AT_II_novel"/>
    <property type="match status" value="1"/>
</dbReference>
<feature type="domain" description="Glutamine amidotransferase type-2" evidence="5">
    <location>
        <begin position="2"/>
        <end position="187"/>
    </location>
</feature>
<evidence type="ECO:0000256" key="4">
    <source>
        <dbReference type="ARBA" id="ARBA00040716"/>
    </source>
</evidence>
<dbReference type="InterPro" id="IPR051857">
    <property type="entry name" value="Asn_synthetase_domain"/>
</dbReference>